<feature type="compositionally biased region" description="Polar residues" evidence="1">
    <location>
        <begin position="543"/>
        <end position="552"/>
    </location>
</feature>
<dbReference type="Proteomes" id="UP001360953">
    <property type="component" value="Unassembled WGS sequence"/>
</dbReference>
<accession>A0ABR1LVR1</accession>
<feature type="region of interest" description="Disordered" evidence="1">
    <location>
        <begin position="1"/>
        <end position="39"/>
    </location>
</feature>
<protein>
    <submittedName>
        <fullName evidence="2">Uncharacterized protein</fullName>
    </submittedName>
</protein>
<sequence>MSNPLSPVPSGSVNHRTPSTARKLNLSADSRCSPKSPLVNMEGNAEASCYTDAPSSPFISLVDQENVPPEARKTFPEKLVEKTTLDEPAAQPSPKITLSPLKTSRSRVNSVCTPRKASLGSEACTTPTAPSEPTLRDNEGLTVAIDTMEAEKLNTLGDMSFYQPAPAAPEKEEEEQDVDDTCFSTFSEVPNADMTMFAKLGQRTPGKQSTRTPRRMTTPGTARKREYHGYDRSPSPTPRRHKSPSLIDREADTTNLLIDFTQQMDSLSGSVNRSPVRRQSPSKGDHGLREYLQNRRSPQKPSAQPSTPSRNNNLLNLLDFELPPMPTPKSVPTITVRELESMKSQYQSQISSLTATLSGRAAEVESLKRAVADAERRVGEAQERVREERNAREHAEREKDGWEKRGIEVEEVLQSIREEVINHEKEREQLLKRLDDSERRADDAEARASEHETRALEAEGKVVDQSIMTTAESGATGPRYTAEEVQKQIDEKIATLCRELHAVYKKKHETKVAALKKSYEAKAEKKHAELSKQVADLSSKIATLESSTNARPSSSSSSSGTPVPPTLASSAVDLARLNEQKAELSAQKTRLAALAGELEALRAERSQLLSELQMERQEKGDLVAAVDEMLALQTDEAATPQMQRSAAEEFRRSVSGASSSVMPSPRVPPPQSMTPAGAMAAPPRPSGLARPTGAGPASNFESRLRTPGAAGGRPNGMGLAGGAGPPRRSNLLSSIERMGMGPRPAGGEQ</sequence>
<dbReference type="EMBL" id="JBBPEH010000005">
    <property type="protein sequence ID" value="KAK7538759.1"/>
    <property type="molecule type" value="Genomic_DNA"/>
</dbReference>
<reference evidence="2 3" key="1">
    <citation type="submission" date="2024-04" db="EMBL/GenBank/DDBJ databases">
        <title>Phyllosticta paracitricarpa is synonymous to the EU quarantine fungus P. citricarpa based on phylogenomic analyses.</title>
        <authorList>
            <consortium name="Lawrence Berkeley National Laboratory"/>
            <person name="Van ingen-buijs V.A."/>
            <person name="Van westerhoven A.C."/>
            <person name="Haridas S."/>
            <person name="Skiadas P."/>
            <person name="Martin F."/>
            <person name="Groenewald J.Z."/>
            <person name="Crous P.W."/>
            <person name="Seidl M.F."/>
        </authorList>
    </citation>
    <scope>NUCLEOTIDE SEQUENCE [LARGE SCALE GENOMIC DNA]</scope>
    <source>
        <strain evidence="2 3">CPC 17464</strain>
    </source>
</reference>
<feature type="region of interest" description="Disordered" evidence="1">
    <location>
        <begin position="82"/>
        <end position="138"/>
    </location>
</feature>
<feature type="compositionally biased region" description="Basic and acidic residues" evidence="1">
    <location>
        <begin position="433"/>
        <end position="462"/>
    </location>
</feature>
<feature type="region of interest" description="Disordered" evidence="1">
    <location>
        <begin position="265"/>
        <end position="314"/>
    </location>
</feature>
<feature type="region of interest" description="Disordered" evidence="1">
    <location>
        <begin position="158"/>
        <end position="180"/>
    </location>
</feature>
<feature type="compositionally biased region" description="Acidic residues" evidence="1">
    <location>
        <begin position="171"/>
        <end position="180"/>
    </location>
</feature>
<feature type="compositionally biased region" description="Polar residues" evidence="1">
    <location>
        <begin position="94"/>
        <end position="112"/>
    </location>
</feature>
<feature type="compositionally biased region" description="Basic and acidic residues" evidence="1">
    <location>
        <begin position="283"/>
        <end position="293"/>
    </location>
</feature>
<feature type="region of interest" description="Disordered" evidence="1">
    <location>
        <begin position="193"/>
        <end position="246"/>
    </location>
</feature>
<feature type="compositionally biased region" description="Polar residues" evidence="1">
    <location>
        <begin position="265"/>
        <end position="282"/>
    </location>
</feature>
<dbReference type="InterPro" id="IPR024312">
    <property type="entry name" value="TACC_fungi"/>
</dbReference>
<dbReference type="GeneID" id="92035921"/>
<feature type="compositionally biased region" description="Gly residues" evidence="1">
    <location>
        <begin position="709"/>
        <end position="724"/>
    </location>
</feature>
<dbReference type="Pfam" id="PF12709">
    <property type="entry name" value="Fungal_TACC"/>
    <property type="match status" value="1"/>
</dbReference>
<proteinExistence type="predicted"/>
<feature type="compositionally biased region" description="Low complexity" evidence="1">
    <location>
        <begin position="653"/>
        <end position="664"/>
    </location>
</feature>
<evidence type="ECO:0000313" key="2">
    <source>
        <dbReference type="EMBL" id="KAK7538759.1"/>
    </source>
</evidence>
<evidence type="ECO:0000256" key="1">
    <source>
        <dbReference type="SAM" id="MobiDB-lite"/>
    </source>
</evidence>
<name>A0ABR1LVR1_9PEZI</name>
<gene>
    <name evidence="2" type="ORF">J3D65DRAFT_667407</name>
</gene>
<feature type="region of interest" description="Disordered" evidence="1">
    <location>
        <begin position="635"/>
        <end position="749"/>
    </location>
</feature>
<organism evidence="2 3">
    <name type="scientific">Phyllosticta citribraziliensis</name>
    <dbReference type="NCBI Taxonomy" id="989973"/>
    <lineage>
        <taxon>Eukaryota</taxon>
        <taxon>Fungi</taxon>
        <taxon>Dikarya</taxon>
        <taxon>Ascomycota</taxon>
        <taxon>Pezizomycotina</taxon>
        <taxon>Dothideomycetes</taxon>
        <taxon>Dothideomycetes incertae sedis</taxon>
        <taxon>Botryosphaeriales</taxon>
        <taxon>Phyllostictaceae</taxon>
        <taxon>Phyllosticta</taxon>
    </lineage>
</organism>
<dbReference type="RefSeq" id="XP_066656446.1">
    <property type="nucleotide sequence ID" value="XM_066803015.1"/>
</dbReference>
<feature type="compositionally biased region" description="Polar residues" evidence="1">
    <location>
        <begin position="294"/>
        <end position="310"/>
    </location>
</feature>
<feature type="region of interest" description="Disordered" evidence="1">
    <location>
        <begin position="433"/>
        <end position="483"/>
    </location>
</feature>
<keyword evidence="3" id="KW-1185">Reference proteome</keyword>
<evidence type="ECO:0000313" key="3">
    <source>
        <dbReference type="Proteomes" id="UP001360953"/>
    </source>
</evidence>
<comment type="caution">
    <text evidence="2">The sequence shown here is derived from an EMBL/GenBank/DDBJ whole genome shotgun (WGS) entry which is preliminary data.</text>
</comment>
<feature type="region of interest" description="Disordered" evidence="1">
    <location>
        <begin position="543"/>
        <end position="570"/>
    </location>
</feature>
<feature type="compositionally biased region" description="Polar residues" evidence="1">
    <location>
        <begin position="1"/>
        <end position="30"/>
    </location>
</feature>